<sequence>MASKTIAIILLFNIVFFTTANAACPSNDVLLKACGVVLKPRDNINLSESEFRECCGVVNDIERADVEARLCAANQNNPLNVTDISAAVTMTLTLCGLTVNVQCPK</sequence>
<reference evidence="5" key="2">
    <citation type="submission" date="2014-06" db="EMBL/GenBank/DDBJ databases">
        <authorList>
            <person name="Genoscope - CEA"/>
        </authorList>
    </citation>
    <scope>NUCLEOTIDE SEQUENCE</scope>
</reference>
<reference evidence="5 6" key="1">
    <citation type="journal article" date="2014" name="Science">
        <title>Plant genetics. Early allopolyploid evolution in the post-Neolithic Brassica napus oilseed genome.</title>
        <authorList>
            <person name="Chalhoub B."/>
            <person name="Denoeud F."/>
            <person name="Liu S."/>
            <person name="Parkin I.A."/>
            <person name="Tang H."/>
            <person name="Wang X."/>
            <person name="Chiquet J."/>
            <person name="Belcram H."/>
            <person name="Tong C."/>
            <person name="Samans B."/>
            <person name="Correa M."/>
            <person name="Da Silva C."/>
            <person name="Just J."/>
            <person name="Falentin C."/>
            <person name="Koh C.S."/>
            <person name="Le Clainche I."/>
            <person name="Bernard M."/>
            <person name="Bento P."/>
            <person name="Noel B."/>
            <person name="Labadie K."/>
            <person name="Alberti A."/>
            <person name="Charles M."/>
            <person name="Arnaud D."/>
            <person name="Guo H."/>
            <person name="Daviaud C."/>
            <person name="Alamery S."/>
            <person name="Jabbari K."/>
            <person name="Zhao M."/>
            <person name="Edger P.P."/>
            <person name="Chelaifa H."/>
            <person name="Tack D."/>
            <person name="Lassalle G."/>
            <person name="Mestiri I."/>
            <person name="Schnel N."/>
            <person name="Le Paslier M.C."/>
            <person name="Fan G."/>
            <person name="Renault V."/>
            <person name="Bayer P.E."/>
            <person name="Golicz A.A."/>
            <person name="Manoli S."/>
            <person name="Lee T.H."/>
            <person name="Thi V.H."/>
            <person name="Chalabi S."/>
            <person name="Hu Q."/>
            <person name="Fan C."/>
            <person name="Tollenaere R."/>
            <person name="Lu Y."/>
            <person name="Battail C."/>
            <person name="Shen J."/>
            <person name="Sidebottom C.H."/>
            <person name="Wang X."/>
            <person name="Canaguier A."/>
            <person name="Chauveau A."/>
            <person name="Berard A."/>
            <person name="Deniot G."/>
            <person name="Guan M."/>
            <person name="Liu Z."/>
            <person name="Sun F."/>
            <person name="Lim Y.P."/>
            <person name="Lyons E."/>
            <person name="Town C.D."/>
            <person name="Bancroft I."/>
            <person name="Wang X."/>
            <person name="Meng J."/>
            <person name="Ma J."/>
            <person name="Pires J.C."/>
            <person name="King G.J."/>
            <person name="Brunel D."/>
            <person name="Delourme R."/>
            <person name="Renard M."/>
            <person name="Aury J.M."/>
            <person name="Adams K.L."/>
            <person name="Batley J."/>
            <person name="Snowdon R.J."/>
            <person name="Tost J."/>
            <person name="Edwards D."/>
            <person name="Zhou Y."/>
            <person name="Hua W."/>
            <person name="Sharpe A.G."/>
            <person name="Paterson A.H."/>
            <person name="Guan C."/>
            <person name="Wincker P."/>
        </authorList>
    </citation>
    <scope>NUCLEOTIDE SEQUENCE [LARGE SCALE GENOMIC DNA]</scope>
    <source>
        <strain evidence="6">cv. Darmor-bzh</strain>
    </source>
</reference>
<organism evidence="5 6">
    <name type="scientific">Brassica napus</name>
    <name type="common">Rape</name>
    <dbReference type="NCBI Taxonomy" id="3708"/>
    <lineage>
        <taxon>Eukaryota</taxon>
        <taxon>Viridiplantae</taxon>
        <taxon>Streptophyta</taxon>
        <taxon>Embryophyta</taxon>
        <taxon>Tracheophyta</taxon>
        <taxon>Spermatophyta</taxon>
        <taxon>Magnoliopsida</taxon>
        <taxon>eudicotyledons</taxon>
        <taxon>Gunneridae</taxon>
        <taxon>Pentapetalae</taxon>
        <taxon>rosids</taxon>
        <taxon>malvids</taxon>
        <taxon>Brassicales</taxon>
        <taxon>Brassicaceae</taxon>
        <taxon>Brassiceae</taxon>
        <taxon>Brassica</taxon>
    </lineage>
</organism>
<keyword evidence="2" id="KW-0732">Signal</keyword>
<evidence type="ECO:0000313" key="6">
    <source>
        <dbReference type="Proteomes" id="UP000028999"/>
    </source>
</evidence>
<dbReference type="InterPro" id="IPR036312">
    <property type="entry name" value="Bifun_inhib/LTP/seed_sf"/>
</dbReference>
<evidence type="ECO:0000313" key="4">
    <source>
        <dbReference type="EMBL" id="CAF2023354.1"/>
    </source>
</evidence>
<protein>
    <submittedName>
        <fullName evidence="4">(rape) hypothetical protein</fullName>
    </submittedName>
    <submittedName>
        <fullName evidence="5">BnaC07g34550D protein</fullName>
    </submittedName>
</protein>
<dbReference type="EMBL" id="LK031998">
    <property type="protein sequence ID" value="CDY09606.1"/>
    <property type="molecule type" value="Genomic_DNA"/>
</dbReference>
<evidence type="ECO:0000259" key="3">
    <source>
        <dbReference type="Pfam" id="PF14547"/>
    </source>
</evidence>
<dbReference type="AlphaFoldDB" id="A0A078F8F1"/>
<dbReference type="InterPro" id="IPR027923">
    <property type="entry name" value="Hydrophob_seed_dom"/>
</dbReference>
<dbReference type="SUPFAM" id="SSF47699">
    <property type="entry name" value="Bifunctional inhibitor/lipid-transfer protein/seed storage 2S albumin"/>
    <property type="match status" value="1"/>
</dbReference>
<feature type="domain" description="Hydrophobic seed protein" evidence="3">
    <location>
        <begin position="24"/>
        <end position="99"/>
    </location>
</feature>
<dbReference type="Gramene" id="CDY09606">
    <property type="protein sequence ID" value="CDY09606"/>
    <property type="gene ID" value="GSBRNA2T00031243001"/>
</dbReference>
<feature type="signal peptide" evidence="2">
    <location>
        <begin position="1"/>
        <end position="22"/>
    </location>
</feature>
<gene>
    <name evidence="5" type="primary">BnaC07g34550D</name>
    <name evidence="4" type="ORF">DARMORV10_C07P48950.1</name>
    <name evidence="5" type="ORF">GSBRNA2T00031243001</name>
</gene>
<dbReference type="PaxDb" id="3708-A0A078F8F1"/>
<dbReference type="Proteomes" id="UP000028999">
    <property type="component" value="Unassembled WGS sequence"/>
</dbReference>
<accession>A0A078F8F1</accession>
<evidence type="ECO:0000256" key="1">
    <source>
        <dbReference type="ARBA" id="ARBA00008965"/>
    </source>
</evidence>
<evidence type="ECO:0000313" key="5">
    <source>
        <dbReference type="EMBL" id="CDY09606.1"/>
    </source>
</evidence>
<dbReference type="Gene3D" id="1.10.110.10">
    <property type="entry name" value="Plant lipid-transfer and hydrophobic proteins"/>
    <property type="match status" value="1"/>
</dbReference>
<comment type="similarity">
    <text evidence="1">Belongs to the plant LTP family. PEARLI1 subfamily.</text>
</comment>
<dbReference type="EMBL" id="HG994371">
    <property type="protein sequence ID" value="CAF2023354.1"/>
    <property type="molecule type" value="Genomic_DNA"/>
</dbReference>
<proteinExistence type="inferred from homology"/>
<keyword evidence="6" id="KW-1185">Reference proteome</keyword>
<dbReference type="Pfam" id="PF14547">
    <property type="entry name" value="Hydrophob_seed"/>
    <property type="match status" value="1"/>
</dbReference>
<feature type="chain" id="PRO_5040665593" evidence="2">
    <location>
        <begin position="23"/>
        <end position="105"/>
    </location>
</feature>
<name>A0A078F8F1_BRANA</name>
<dbReference type="Proteomes" id="UP001295469">
    <property type="component" value="Chromosome C07"/>
</dbReference>
<reference evidence="4" key="3">
    <citation type="submission" date="2021-01" db="EMBL/GenBank/DDBJ databases">
        <authorList>
            <consortium name="Genoscope - CEA"/>
            <person name="William W."/>
        </authorList>
    </citation>
    <scope>NUCLEOTIDE SEQUENCE</scope>
</reference>
<evidence type="ECO:0000256" key="2">
    <source>
        <dbReference type="SAM" id="SignalP"/>
    </source>
</evidence>